<evidence type="ECO:0000259" key="3">
    <source>
        <dbReference type="PROSITE" id="PS50011"/>
    </source>
</evidence>
<proteinExistence type="predicted"/>
<feature type="domain" description="Protein kinase" evidence="3">
    <location>
        <begin position="1"/>
        <end position="142"/>
    </location>
</feature>
<sequence>MSTDNPKKHQSRRQDLPGGRASRCAHGYRVESVHGRLLLHRDIKPANIVTDRHGSGVYLIDFGFAKRYFDPKTGLHVRKRKVGGFVGTSRYASANAHNSYVQSRRDDLESLGYVLVELCGARFHGSKSRLSTRPTDTHTLPE</sequence>
<dbReference type="InterPro" id="IPR050235">
    <property type="entry name" value="CK1_Ser-Thr_kinase"/>
</dbReference>
<accession>A0A2V1E7M6</accession>
<protein>
    <recommendedName>
        <fullName evidence="1">non-specific serine/threonine protein kinase</fullName>
        <ecNumber evidence="1">2.7.11.1</ecNumber>
    </recommendedName>
</protein>
<keyword evidence="4" id="KW-0418">Kinase</keyword>
<dbReference type="AlphaFoldDB" id="A0A2V1E7M6"/>
<reference evidence="4 5" key="1">
    <citation type="journal article" date="2018" name="Sci. Rep.">
        <title>Comparative genomics provides insights into the lifestyle and reveals functional heterogeneity of dark septate endophytic fungi.</title>
        <authorList>
            <person name="Knapp D.G."/>
            <person name="Nemeth J.B."/>
            <person name="Barry K."/>
            <person name="Hainaut M."/>
            <person name="Henrissat B."/>
            <person name="Johnson J."/>
            <person name="Kuo A."/>
            <person name="Lim J.H.P."/>
            <person name="Lipzen A."/>
            <person name="Nolan M."/>
            <person name="Ohm R.A."/>
            <person name="Tamas L."/>
            <person name="Grigoriev I.V."/>
            <person name="Spatafora J.W."/>
            <person name="Nagy L.G."/>
            <person name="Kovacs G.M."/>
        </authorList>
    </citation>
    <scope>NUCLEOTIDE SEQUENCE [LARGE SCALE GENOMIC DNA]</scope>
    <source>
        <strain evidence="4 5">DSE2036</strain>
    </source>
</reference>
<dbReference type="Pfam" id="PF00069">
    <property type="entry name" value="Pkinase"/>
    <property type="match status" value="1"/>
</dbReference>
<dbReference type="InterPro" id="IPR000719">
    <property type="entry name" value="Prot_kinase_dom"/>
</dbReference>
<gene>
    <name evidence="4" type="ORF">DM02DRAFT_668024</name>
</gene>
<name>A0A2V1E7M6_9PLEO</name>
<dbReference type="STRING" id="97972.A0A2V1E7M6"/>
<dbReference type="GO" id="GO:0005524">
    <property type="term" value="F:ATP binding"/>
    <property type="evidence" value="ECO:0007669"/>
    <property type="project" value="InterPro"/>
</dbReference>
<evidence type="ECO:0000313" key="4">
    <source>
        <dbReference type="EMBL" id="PVI05654.1"/>
    </source>
</evidence>
<evidence type="ECO:0000313" key="5">
    <source>
        <dbReference type="Proteomes" id="UP000244855"/>
    </source>
</evidence>
<dbReference type="PROSITE" id="PS00108">
    <property type="entry name" value="PROTEIN_KINASE_ST"/>
    <property type="match status" value="1"/>
</dbReference>
<dbReference type="PROSITE" id="PS50011">
    <property type="entry name" value="PROTEIN_KINASE_DOM"/>
    <property type="match status" value="1"/>
</dbReference>
<dbReference type="EMBL" id="KZ805312">
    <property type="protein sequence ID" value="PVI05654.1"/>
    <property type="molecule type" value="Genomic_DNA"/>
</dbReference>
<dbReference type="Proteomes" id="UP000244855">
    <property type="component" value="Unassembled WGS sequence"/>
</dbReference>
<dbReference type="EC" id="2.7.11.1" evidence="1"/>
<dbReference type="OrthoDB" id="1932208at2759"/>
<keyword evidence="4" id="KW-0808">Transferase</keyword>
<evidence type="ECO:0000256" key="2">
    <source>
        <dbReference type="SAM" id="MobiDB-lite"/>
    </source>
</evidence>
<dbReference type="GO" id="GO:0004674">
    <property type="term" value="F:protein serine/threonine kinase activity"/>
    <property type="evidence" value="ECO:0007669"/>
    <property type="project" value="UniProtKB-EC"/>
</dbReference>
<keyword evidence="5" id="KW-1185">Reference proteome</keyword>
<dbReference type="Gene3D" id="1.10.510.10">
    <property type="entry name" value="Transferase(Phosphotransferase) domain 1"/>
    <property type="match status" value="1"/>
</dbReference>
<dbReference type="SUPFAM" id="SSF56112">
    <property type="entry name" value="Protein kinase-like (PK-like)"/>
    <property type="match status" value="1"/>
</dbReference>
<dbReference type="InterPro" id="IPR008271">
    <property type="entry name" value="Ser/Thr_kinase_AS"/>
</dbReference>
<dbReference type="InterPro" id="IPR011009">
    <property type="entry name" value="Kinase-like_dom_sf"/>
</dbReference>
<evidence type="ECO:0000256" key="1">
    <source>
        <dbReference type="ARBA" id="ARBA00012513"/>
    </source>
</evidence>
<feature type="region of interest" description="Disordered" evidence="2">
    <location>
        <begin position="1"/>
        <end position="22"/>
    </location>
</feature>
<dbReference type="PANTHER" id="PTHR11909">
    <property type="entry name" value="CASEIN KINASE-RELATED"/>
    <property type="match status" value="1"/>
</dbReference>
<organism evidence="4 5">
    <name type="scientific">Periconia macrospinosa</name>
    <dbReference type="NCBI Taxonomy" id="97972"/>
    <lineage>
        <taxon>Eukaryota</taxon>
        <taxon>Fungi</taxon>
        <taxon>Dikarya</taxon>
        <taxon>Ascomycota</taxon>
        <taxon>Pezizomycotina</taxon>
        <taxon>Dothideomycetes</taxon>
        <taxon>Pleosporomycetidae</taxon>
        <taxon>Pleosporales</taxon>
        <taxon>Massarineae</taxon>
        <taxon>Periconiaceae</taxon>
        <taxon>Periconia</taxon>
    </lineage>
</organism>